<protein>
    <submittedName>
        <fullName evidence="2">Uncharacterized protein</fullName>
    </submittedName>
</protein>
<proteinExistence type="predicted"/>
<gene>
    <name evidence="2" type="ORF">SBF1_4460003</name>
</gene>
<evidence type="ECO:0000313" key="2">
    <source>
        <dbReference type="EMBL" id="SPF49308.1"/>
    </source>
</evidence>
<reference evidence="3" key="1">
    <citation type="submission" date="2018-02" db="EMBL/GenBank/DDBJ databases">
        <authorList>
            <person name="Hausmann B."/>
        </authorList>
    </citation>
    <scope>NUCLEOTIDE SEQUENCE [LARGE SCALE GENOMIC DNA]</scope>
    <source>
        <strain evidence="3">Peat soil MAG SbF1</strain>
    </source>
</reference>
<dbReference type="AlphaFoldDB" id="A0A2U3LBN0"/>
<sequence length="77" mass="8642">MDADELYPGPNPELCNEGLYNPGSSNHNPSYASSIGVFLCPDLRGGEQGTQQVMRSLNERSWRVWVNKKNSIQGWPF</sequence>
<evidence type="ECO:0000313" key="3">
    <source>
        <dbReference type="Proteomes" id="UP000238916"/>
    </source>
</evidence>
<dbReference type="EMBL" id="OMOF01000386">
    <property type="protein sequence ID" value="SPF49308.1"/>
    <property type="molecule type" value="Genomic_DNA"/>
</dbReference>
<organism evidence="2 3">
    <name type="scientific">Candidatus Desulfosporosinus infrequens</name>
    <dbReference type="NCBI Taxonomy" id="2043169"/>
    <lineage>
        <taxon>Bacteria</taxon>
        <taxon>Bacillati</taxon>
        <taxon>Bacillota</taxon>
        <taxon>Clostridia</taxon>
        <taxon>Eubacteriales</taxon>
        <taxon>Desulfitobacteriaceae</taxon>
        <taxon>Desulfosporosinus</taxon>
    </lineage>
</organism>
<feature type="region of interest" description="Disordered" evidence="1">
    <location>
        <begin position="1"/>
        <end position="22"/>
    </location>
</feature>
<evidence type="ECO:0000256" key="1">
    <source>
        <dbReference type="SAM" id="MobiDB-lite"/>
    </source>
</evidence>
<accession>A0A2U3LBN0</accession>
<name>A0A2U3LBN0_9FIRM</name>
<dbReference type="Proteomes" id="UP000238916">
    <property type="component" value="Unassembled WGS sequence"/>
</dbReference>